<comment type="function">
    <text evidence="9">Involved in cytokinin biosynthesis. Catalyzes the transfer of an isopentenyl group from dimethylallyl diphosphate (DMAPP) to ATP and ADP.</text>
</comment>
<organism evidence="11 14">
    <name type="scientific">Medicago truncatula</name>
    <name type="common">Barrel medic</name>
    <name type="synonym">Medicago tribuloides</name>
    <dbReference type="NCBI Taxonomy" id="3880"/>
    <lineage>
        <taxon>Eukaryota</taxon>
        <taxon>Viridiplantae</taxon>
        <taxon>Streptophyta</taxon>
        <taxon>Embryophyta</taxon>
        <taxon>Tracheophyta</taxon>
        <taxon>Spermatophyta</taxon>
        <taxon>Magnoliopsida</taxon>
        <taxon>eudicotyledons</taxon>
        <taxon>Gunneridae</taxon>
        <taxon>Pentapetalae</taxon>
        <taxon>rosids</taxon>
        <taxon>fabids</taxon>
        <taxon>Fabales</taxon>
        <taxon>Fabaceae</taxon>
        <taxon>Papilionoideae</taxon>
        <taxon>50 kb inversion clade</taxon>
        <taxon>NPAAA clade</taxon>
        <taxon>Hologalegina</taxon>
        <taxon>IRL clade</taxon>
        <taxon>Trifolieae</taxon>
        <taxon>Medicago</taxon>
    </lineage>
</organism>
<dbReference type="KEGG" id="mtr:25486078"/>
<dbReference type="FunFam" id="1.10.287.890:FF:000002">
    <property type="entry name" value="Adenylate isopentenyltransferase 5, chloroplastic"/>
    <property type="match status" value="1"/>
</dbReference>
<keyword evidence="2 12" id="KW-0808">Transferase</keyword>
<comment type="catalytic activity">
    <reaction evidence="8">
        <text>dimethylallyl diphosphate + ADP = N(6)-(dimethylallyl)adenosine 5'-diphosphate + diphosphate</text>
        <dbReference type="Rhea" id="RHEA:36327"/>
        <dbReference type="ChEBI" id="CHEBI:33019"/>
        <dbReference type="ChEBI" id="CHEBI:57623"/>
        <dbReference type="ChEBI" id="CHEBI:73533"/>
        <dbReference type="ChEBI" id="CHEBI:456216"/>
        <dbReference type="EC" id="2.5.1.112"/>
    </reaction>
</comment>
<sequence length="339" mass="37991">MIMVPATSSYACKQEVSLINFQKGLNKMESLFHNRNKDKVVVIMGATGTGKTKLAIELAKHFQPAEIVNSDKMQVYKGLDITTNKVTEEECDGVPHHLLGVFDPTTNFTANDFCYHACSAIDSIVEKDGLPIIAGGSNSYLDTLVNHCTEFRLRYECCFLWVDVSLPVLHSSLQSRVDRMIEAGQVDEVREFFDPFGDYTKGIRRAIGVPEFHDFLVAEANSADERTKKRLLEAAISRLKINNCTLANRQVQKIRRLNGMWKRSMHRLDATETHLRSGSHTSKEVWEDHVLAKSLVILYNFLYGETHAHSRILSPTNVIANFSAPPQSLALPAVAAAIR</sequence>
<evidence type="ECO:0000256" key="8">
    <source>
        <dbReference type="ARBA" id="ARBA00052386"/>
    </source>
</evidence>
<dbReference type="Proteomes" id="UP000002051">
    <property type="component" value="Chromosome 2"/>
</dbReference>
<dbReference type="GO" id="GO:0005739">
    <property type="term" value="C:mitochondrion"/>
    <property type="evidence" value="ECO:0000318"/>
    <property type="project" value="GO_Central"/>
</dbReference>
<dbReference type="Gramene" id="rna8153">
    <property type="protein sequence ID" value="RHN72441.1"/>
    <property type="gene ID" value="gene8153"/>
</dbReference>
<comment type="similarity">
    <text evidence="1">Belongs to the IPP transferase family.</text>
</comment>
<dbReference type="SUPFAM" id="SSF52540">
    <property type="entry name" value="P-loop containing nucleoside triphosphate hydrolases"/>
    <property type="match status" value="1"/>
</dbReference>
<name>A0A072V515_MEDTR</name>
<protein>
    <recommendedName>
        <fullName evidence="10">adenylate dimethylallyltransferase (ADP/ATP-dependent)</fullName>
        <ecNumber evidence="10">2.5.1.112</ecNumber>
    </recommendedName>
</protein>
<dbReference type="GO" id="GO:0009691">
    <property type="term" value="P:cytokinin biosynthetic process"/>
    <property type="evidence" value="ECO:0000318"/>
    <property type="project" value="GO_Central"/>
</dbReference>
<dbReference type="Pfam" id="PF01715">
    <property type="entry name" value="IPPT"/>
    <property type="match status" value="2"/>
</dbReference>
<dbReference type="PANTHER" id="PTHR11088:SF92">
    <property type="entry name" value="ADENYLATE ISOPENTENYLTRANSFERASE"/>
    <property type="match status" value="1"/>
</dbReference>
<accession>A0A072V515</accession>
<reference evidence="13" key="3">
    <citation type="submission" date="2015-04" db="UniProtKB">
        <authorList>
            <consortium name="EnsemblPlants"/>
        </authorList>
    </citation>
    <scope>IDENTIFICATION</scope>
    <source>
        <strain evidence="13">cv. Jemalong A17</strain>
    </source>
</reference>
<dbReference type="Gene3D" id="1.10.287.890">
    <property type="entry name" value="Crystal structure of tRNA isopentenylpyrophosphate transferase (bh2366) domain"/>
    <property type="match status" value="1"/>
</dbReference>
<dbReference type="Gene3D" id="3.40.50.300">
    <property type="entry name" value="P-loop containing nucleotide triphosphate hydrolases"/>
    <property type="match status" value="1"/>
</dbReference>
<evidence type="ECO:0000313" key="11">
    <source>
        <dbReference type="EMBL" id="KEH36761.1"/>
    </source>
</evidence>
<evidence type="ECO:0000256" key="10">
    <source>
        <dbReference type="ARBA" id="ARBA00066838"/>
    </source>
</evidence>
<evidence type="ECO:0000256" key="4">
    <source>
        <dbReference type="ARBA" id="ARBA00022741"/>
    </source>
</evidence>
<evidence type="ECO:0000313" key="13">
    <source>
        <dbReference type="EnsemblPlants" id="KEH36761"/>
    </source>
</evidence>
<evidence type="ECO:0000313" key="14">
    <source>
        <dbReference type="Proteomes" id="UP000002051"/>
    </source>
</evidence>
<evidence type="ECO:0000256" key="6">
    <source>
        <dbReference type="ARBA" id="ARBA00022946"/>
    </source>
</evidence>
<dbReference type="EMBL" id="PSQE01000002">
    <property type="protein sequence ID" value="RHN72441.1"/>
    <property type="molecule type" value="Genomic_DNA"/>
</dbReference>
<gene>
    <name evidence="13" type="primary">25486078</name>
    <name evidence="11" type="ordered locus">MTR_2g022140</name>
    <name evidence="12" type="ORF">MtrunA17_Chr2g0287691</name>
</gene>
<reference evidence="12" key="5">
    <citation type="journal article" date="2018" name="Nat. Plants">
        <title>Whole-genome landscape of Medicago truncatula symbiotic genes.</title>
        <authorList>
            <person name="Pecrix Y."/>
            <person name="Gamas P."/>
            <person name="Carrere S."/>
        </authorList>
    </citation>
    <scope>NUCLEOTIDE SEQUENCE</scope>
    <source>
        <tissue evidence="12">Leaves</tissue>
    </source>
</reference>
<keyword evidence="3" id="KW-0203">Cytokinin biosynthesis</keyword>
<evidence type="ECO:0000256" key="9">
    <source>
        <dbReference type="ARBA" id="ARBA00055191"/>
    </source>
</evidence>
<keyword evidence="5" id="KW-0067">ATP-binding</keyword>
<evidence type="ECO:0000256" key="7">
    <source>
        <dbReference type="ARBA" id="ARBA00051744"/>
    </source>
</evidence>
<reference evidence="11 14" key="1">
    <citation type="journal article" date="2011" name="Nature">
        <title>The Medicago genome provides insight into the evolution of rhizobial symbioses.</title>
        <authorList>
            <person name="Young N.D."/>
            <person name="Debelle F."/>
            <person name="Oldroyd G.E."/>
            <person name="Geurts R."/>
            <person name="Cannon S.B."/>
            <person name="Udvardi M.K."/>
            <person name="Benedito V.A."/>
            <person name="Mayer K.F."/>
            <person name="Gouzy J."/>
            <person name="Schoof H."/>
            <person name="Van de Peer Y."/>
            <person name="Proost S."/>
            <person name="Cook D.R."/>
            <person name="Meyers B.C."/>
            <person name="Spannagl M."/>
            <person name="Cheung F."/>
            <person name="De Mita S."/>
            <person name="Krishnakumar V."/>
            <person name="Gundlach H."/>
            <person name="Zhou S."/>
            <person name="Mudge J."/>
            <person name="Bharti A.K."/>
            <person name="Murray J.D."/>
            <person name="Naoumkina M.A."/>
            <person name="Rosen B."/>
            <person name="Silverstein K.A."/>
            <person name="Tang H."/>
            <person name="Rombauts S."/>
            <person name="Zhao P.X."/>
            <person name="Zhou P."/>
            <person name="Barbe V."/>
            <person name="Bardou P."/>
            <person name="Bechner M."/>
            <person name="Bellec A."/>
            <person name="Berger A."/>
            <person name="Berges H."/>
            <person name="Bidwell S."/>
            <person name="Bisseling T."/>
            <person name="Choisne N."/>
            <person name="Couloux A."/>
            <person name="Denny R."/>
            <person name="Deshpande S."/>
            <person name="Dai X."/>
            <person name="Doyle J.J."/>
            <person name="Dudez A.M."/>
            <person name="Farmer A.D."/>
            <person name="Fouteau S."/>
            <person name="Franken C."/>
            <person name="Gibelin C."/>
            <person name="Gish J."/>
            <person name="Goldstein S."/>
            <person name="Gonzalez A.J."/>
            <person name="Green P.J."/>
            <person name="Hallab A."/>
            <person name="Hartog M."/>
            <person name="Hua A."/>
            <person name="Humphray S.J."/>
            <person name="Jeong D.H."/>
            <person name="Jing Y."/>
            <person name="Jocker A."/>
            <person name="Kenton S.M."/>
            <person name="Kim D.J."/>
            <person name="Klee K."/>
            <person name="Lai H."/>
            <person name="Lang C."/>
            <person name="Lin S."/>
            <person name="Macmil S.L."/>
            <person name="Magdelenat G."/>
            <person name="Matthews L."/>
            <person name="McCorrison J."/>
            <person name="Monaghan E.L."/>
            <person name="Mun J.H."/>
            <person name="Najar F.Z."/>
            <person name="Nicholson C."/>
            <person name="Noirot C."/>
            <person name="O'Bleness M."/>
            <person name="Paule C.R."/>
            <person name="Poulain J."/>
            <person name="Prion F."/>
            <person name="Qin B."/>
            <person name="Qu C."/>
            <person name="Retzel E.F."/>
            <person name="Riddle C."/>
            <person name="Sallet E."/>
            <person name="Samain S."/>
            <person name="Samson N."/>
            <person name="Sanders I."/>
            <person name="Saurat O."/>
            <person name="Scarpelli C."/>
            <person name="Schiex T."/>
            <person name="Segurens B."/>
            <person name="Severin A.J."/>
            <person name="Sherrier D.J."/>
            <person name="Shi R."/>
            <person name="Sims S."/>
            <person name="Singer S.R."/>
            <person name="Sinharoy S."/>
            <person name="Sterck L."/>
            <person name="Viollet A."/>
            <person name="Wang B.B."/>
            <person name="Wang K."/>
            <person name="Wang M."/>
            <person name="Wang X."/>
            <person name="Warfsmann J."/>
            <person name="Weissenbach J."/>
            <person name="White D.D."/>
            <person name="White J.D."/>
            <person name="Wiley G.B."/>
            <person name="Wincker P."/>
            <person name="Xing Y."/>
            <person name="Yang L."/>
            <person name="Yao Z."/>
            <person name="Ying F."/>
            <person name="Zhai J."/>
            <person name="Zhou L."/>
            <person name="Zuber A."/>
            <person name="Denarie J."/>
            <person name="Dixon R.A."/>
            <person name="May G.D."/>
            <person name="Schwartz D.C."/>
            <person name="Rogers J."/>
            <person name="Quetier F."/>
            <person name="Town C.D."/>
            <person name="Roe B.A."/>
        </authorList>
    </citation>
    <scope>NUCLEOTIDE SEQUENCE [LARGE SCALE GENOMIC DNA]</scope>
    <source>
        <strain evidence="11">A17</strain>
        <strain evidence="13 14">cv. Jemalong A17</strain>
    </source>
</reference>
<evidence type="ECO:0000256" key="1">
    <source>
        <dbReference type="ARBA" id="ARBA00005842"/>
    </source>
</evidence>
<dbReference type="STRING" id="3880.A0A072V515"/>
<evidence type="ECO:0000313" key="12">
    <source>
        <dbReference type="EMBL" id="RHN72441.1"/>
    </source>
</evidence>
<evidence type="ECO:0000313" key="15">
    <source>
        <dbReference type="Proteomes" id="UP000265566"/>
    </source>
</evidence>
<evidence type="ECO:0000256" key="3">
    <source>
        <dbReference type="ARBA" id="ARBA00022712"/>
    </source>
</evidence>
<dbReference type="EMBL" id="CM001218">
    <property type="protein sequence ID" value="KEH36761.1"/>
    <property type="molecule type" value="Genomic_DNA"/>
</dbReference>
<dbReference type="HOGENOM" id="CLU_032616_4_1_1"/>
<evidence type="ECO:0000256" key="2">
    <source>
        <dbReference type="ARBA" id="ARBA00022679"/>
    </source>
</evidence>
<dbReference type="PANTHER" id="PTHR11088">
    <property type="entry name" value="TRNA DIMETHYLALLYLTRANSFERASE"/>
    <property type="match status" value="1"/>
</dbReference>
<reference evidence="11 14" key="2">
    <citation type="journal article" date="2014" name="BMC Genomics">
        <title>An improved genome release (version Mt4.0) for the model legume Medicago truncatula.</title>
        <authorList>
            <person name="Tang H."/>
            <person name="Krishnakumar V."/>
            <person name="Bidwell S."/>
            <person name="Rosen B."/>
            <person name="Chan A."/>
            <person name="Zhou S."/>
            <person name="Gentzbittel L."/>
            <person name="Childs K.L."/>
            <person name="Yandell M."/>
            <person name="Gundlach H."/>
            <person name="Mayer K.F."/>
            <person name="Schwartz D.C."/>
            <person name="Town C.D."/>
        </authorList>
    </citation>
    <scope>GENOME REANNOTATION</scope>
    <source>
        <strain evidence="11">A17</strain>
        <strain evidence="13 14">cv. Jemalong A17</strain>
    </source>
</reference>
<dbReference type="EnsemblPlants" id="KEH36761">
    <property type="protein sequence ID" value="KEH36761"/>
    <property type="gene ID" value="MTR_2g022140"/>
</dbReference>
<dbReference type="GO" id="GO:0005524">
    <property type="term" value="F:ATP binding"/>
    <property type="evidence" value="ECO:0007669"/>
    <property type="project" value="UniProtKB-KW"/>
</dbReference>
<keyword evidence="4" id="KW-0547">Nucleotide-binding</keyword>
<reference evidence="15" key="4">
    <citation type="journal article" date="2018" name="Nat. Plants">
        <title>Whole-genome landscape of Medicago truncatula symbiotic genes.</title>
        <authorList>
            <person name="Pecrix Y."/>
            <person name="Staton S.E."/>
            <person name="Sallet E."/>
            <person name="Lelandais-Briere C."/>
            <person name="Moreau S."/>
            <person name="Carrere S."/>
            <person name="Blein T."/>
            <person name="Jardinaud M.F."/>
            <person name="Latrasse D."/>
            <person name="Zouine M."/>
            <person name="Zahm M."/>
            <person name="Kreplak J."/>
            <person name="Mayjonade B."/>
            <person name="Satge C."/>
            <person name="Perez M."/>
            <person name="Cauet S."/>
            <person name="Marande W."/>
            <person name="Chantry-Darmon C."/>
            <person name="Lopez-Roques C."/>
            <person name="Bouchez O."/>
            <person name="Berard A."/>
            <person name="Debelle F."/>
            <person name="Munos S."/>
            <person name="Bendahmane A."/>
            <person name="Berges H."/>
            <person name="Niebel A."/>
            <person name="Buitink J."/>
            <person name="Frugier F."/>
            <person name="Benhamed M."/>
            <person name="Crespi M."/>
            <person name="Gouzy J."/>
            <person name="Gamas P."/>
        </authorList>
    </citation>
    <scope>NUCLEOTIDE SEQUENCE [LARGE SCALE GENOMIC DNA]</scope>
    <source>
        <strain evidence="15">cv. Jemalong A17</strain>
    </source>
</reference>
<dbReference type="InterPro" id="IPR039657">
    <property type="entry name" value="Dimethylallyltransferase"/>
</dbReference>
<keyword evidence="6" id="KW-0809">Transit peptide</keyword>
<keyword evidence="14" id="KW-1185">Reference proteome</keyword>
<proteinExistence type="inferred from homology"/>
<dbReference type="GO" id="GO:0006400">
    <property type="term" value="P:tRNA modification"/>
    <property type="evidence" value="ECO:0000318"/>
    <property type="project" value="GO_Central"/>
</dbReference>
<dbReference type="GO" id="GO:0052381">
    <property type="term" value="F:tRNA dimethylallyltransferase activity"/>
    <property type="evidence" value="ECO:0000318"/>
    <property type="project" value="GO_Central"/>
</dbReference>
<dbReference type="Proteomes" id="UP000265566">
    <property type="component" value="Chromosome 2"/>
</dbReference>
<dbReference type="AlphaFoldDB" id="A0A072V515"/>
<dbReference type="EC" id="2.5.1.112" evidence="10"/>
<comment type="catalytic activity">
    <reaction evidence="7">
        <text>dimethylallyl diphosphate + ATP = N(6)-(dimethylallyl)adenosine 5'-triphosphate + diphosphate</text>
        <dbReference type="Rhea" id="RHEA:36331"/>
        <dbReference type="ChEBI" id="CHEBI:30616"/>
        <dbReference type="ChEBI" id="CHEBI:33019"/>
        <dbReference type="ChEBI" id="CHEBI:57623"/>
        <dbReference type="ChEBI" id="CHEBI:73532"/>
        <dbReference type="EC" id="2.5.1.112"/>
    </reaction>
</comment>
<evidence type="ECO:0000256" key="5">
    <source>
        <dbReference type="ARBA" id="ARBA00022840"/>
    </source>
</evidence>
<dbReference type="InterPro" id="IPR027417">
    <property type="entry name" value="P-loop_NTPase"/>
</dbReference>
<dbReference type="GO" id="GO:0009824">
    <property type="term" value="F:AMP dimethylallyltransferase activity"/>
    <property type="evidence" value="ECO:0007669"/>
    <property type="project" value="UniProtKB-ARBA"/>
</dbReference>
<dbReference type="OrthoDB" id="775260at2759"/>
<dbReference type="GO" id="GO:0052622">
    <property type="term" value="F:ATP/ADP dimethylallyltransferase activity"/>
    <property type="evidence" value="ECO:0007669"/>
    <property type="project" value="UniProtKB-EC"/>
</dbReference>